<feature type="binding site" evidence="8">
    <location>
        <begin position="30"/>
        <end position="37"/>
    </location>
    <ligand>
        <name>ATP</name>
        <dbReference type="ChEBI" id="CHEBI:30616"/>
    </ligand>
</feature>
<comment type="catalytic activity">
    <reaction evidence="7 8">
        <text>(R)-pantoate + beta-alanine + ATP = (R)-pantothenate + AMP + diphosphate + H(+)</text>
        <dbReference type="Rhea" id="RHEA:10912"/>
        <dbReference type="ChEBI" id="CHEBI:15378"/>
        <dbReference type="ChEBI" id="CHEBI:15980"/>
        <dbReference type="ChEBI" id="CHEBI:29032"/>
        <dbReference type="ChEBI" id="CHEBI:30616"/>
        <dbReference type="ChEBI" id="CHEBI:33019"/>
        <dbReference type="ChEBI" id="CHEBI:57966"/>
        <dbReference type="ChEBI" id="CHEBI:456215"/>
        <dbReference type="EC" id="6.3.2.1"/>
    </reaction>
</comment>
<dbReference type="Proteomes" id="UP000249819">
    <property type="component" value="Unassembled WGS sequence"/>
</dbReference>
<dbReference type="PANTHER" id="PTHR21299">
    <property type="entry name" value="CYTIDYLATE KINASE/PANTOATE-BETA-ALANINE LIGASE"/>
    <property type="match status" value="1"/>
</dbReference>
<evidence type="ECO:0000256" key="1">
    <source>
        <dbReference type="ARBA" id="ARBA00004990"/>
    </source>
</evidence>
<keyword evidence="6 8" id="KW-0067">ATP-binding</keyword>
<dbReference type="Gene3D" id="3.30.1300.10">
    <property type="entry name" value="Pantoate-beta-alanine ligase, C-terminal domain"/>
    <property type="match status" value="1"/>
</dbReference>
<comment type="similarity">
    <text evidence="2 8">Belongs to the pantothenate synthetase family.</text>
</comment>
<dbReference type="NCBIfam" id="TIGR00018">
    <property type="entry name" value="panC"/>
    <property type="match status" value="1"/>
</dbReference>
<comment type="subunit">
    <text evidence="8">Homodimer.</text>
</comment>
<evidence type="ECO:0000256" key="8">
    <source>
        <dbReference type="HAMAP-Rule" id="MF_00158"/>
    </source>
</evidence>
<keyword evidence="4 8" id="KW-0566">Pantothenate biosynthesis</keyword>
<keyword evidence="10" id="KW-1185">Reference proteome</keyword>
<feature type="binding site" evidence="8">
    <location>
        <position position="61"/>
    </location>
    <ligand>
        <name>beta-alanine</name>
        <dbReference type="ChEBI" id="CHEBI:57966"/>
    </ligand>
</feature>
<comment type="caution">
    <text evidence="9">The sequence shown here is derived from an EMBL/GenBank/DDBJ whole genome shotgun (WGS) entry which is preliminary data.</text>
</comment>
<name>A0A327VYF7_9BACT</name>
<comment type="miscellaneous">
    <text evidence="8">The reaction proceeds by a bi uni uni bi ping pong mechanism.</text>
</comment>
<dbReference type="EC" id="6.3.2.1" evidence="8"/>
<keyword evidence="8" id="KW-0963">Cytoplasm</keyword>
<feature type="binding site" evidence="8">
    <location>
        <position position="61"/>
    </location>
    <ligand>
        <name>(R)-pantoate</name>
        <dbReference type="ChEBI" id="CHEBI:15980"/>
    </ligand>
</feature>
<keyword evidence="5 8" id="KW-0547">Nucleotide-binding</keyword>
<evidence type="ECO:0000256" key="3">
    <source>
        <dbReference type="ARBA" id="ARBA00022598"/>
    </source>
</evidence>
<protein>
    <recommendedName>
        <fullName evidence="8">Pantothenate synthetase</fullName>
        <shortName evidence="8">PS</shortName>
        <ecNumber evidence="8">6.3.2.1</ecNumber>
    </recommendedName>
    <alternativeName>
        <fullName evidence="8">Pantoate--beta-alanine ligase</fullName>
    </alternativeName>
    <alternativeName>
        <fullName evidence="8">Pantoate-activating enzyme</fullName>
    </alternativeName>
</protein>
<feature type="active site" description="Proton donor" evidence="8">
    <location>
        <position position="37"/>
    </location>
</feature>
<feature type="binding site" evidence="8">
    <location>
        <begin position="149"/>
        <end position="152"/>
    </location>
    <ligand>
        <name>ATP</name>
        <dbReference type="ChEBI" id="CHEBI:30616"/>
    </ligand>
</feature>
<comment type="function">
    <text evidence="8">Catalyzes the condensation of pantoate with beta-alanine in an ATP-dependent reaction via a pantoyl-adenylate intermediate.</text>
</comment>
<proteinExistence type="inferred from homology"/>
<evidence type="ECO:0000313" key="10">
    <source>
        <dbReference type="Proteomes" id="UP000249819"/>
    </source>
</evidence>
<accession>A0A327VYF7</accession>
<dbReference type="GO" id="GO:0015940">
    <property type="term" value="P:pantothenate biosynthetic process"/>
    <property type="evidence" value="ECO:0007669"/>
    <property type="project" value="UniProtKB-UniRule"/>
</dbReference>
<evidence type="ECO:0000256" key="6">
    <source>
        <dbReference type="ARBA" id="ARBA00022840"/>
    </source>
</evidence>
<dbReference type="InterPro" id="IPR014729">
    <property type="entry name" value="Rossmann-like_a/b/a_fold"/>
</dbReference>
<dbReference type="EMBL" id="QLMA01000005">
    <property type="protein sequence ID" value="RAJ79956.1"/>
    <property type="molecule type" value="Genomic_DNA"/>
</dbReference>
<evidence type="ECO:0000313" key="9">
    <source>
        <dbReference type="EMBL" id="RAJ79956.1"/>
    </source>
</evidence>
<evidence type="ECO:0000256" key="7">
    <source>
        <dbReference type="ARBA" id="ARBA00048258"/>
    </source>
</evidence>
<dbReference type="OrthoDB" id="9773087at2"/>
<feature type="binding site" evidence="8">
    <location>
        <begin position="186"/>
        <end position="189"/>
    </location>
    <ligand>
        <name>ATP</name>
        <dbReference type="ChEBI" id="CHEBI:30616"/>
    </ligand>
</feature>
<evidence type="ECO:0000256" key="2">
    <source>
        <dbReference type="ARBA" id="ARBA00009256"/>
    </source>
</evidence>
<feature type="binding site" evidence="8">
    <location>
        <position position="155"/>
    </location>
    <ligand>
        <name>(R)-pantoate</name>
        <dbReference type="ChEBI" id="CHEBI:15980"/>
    </ligand>
</feature>
<organism evidence="9 10">
    <name type="scientific">Chitinophaga dinghuensis</name>
    <dbReference type="NCBI Taxonomy" id="1539050"/>
    <lineage>
        <taxon>Bacteria</taxon>
        <taxon>Pseudomonadati</taxon>
        <taxon>Bacteroidota</taxon>
        <taxon>Chitinophagia</taxon>
        <taxon>Chitinophagales</taxon>
        <taxon>Chitinophagaceae</taxon>
        <taxon>Chitinophaga</taxon>
    </lineage>
</organism>
<dbReference type="GO" id="GO:0005524">
    <property type="term" value="F:ATP binding"/>
    <property type="evidence" value="ECO:0007669"/>
    <property type="project" value="UniProtKB-KW"/>
</dbReference>
<keyword evidence="3 8" id="KW-0436">Ligase</keyword>
<dbReference type="HAMAP" id="MF_00158">
    <property type="entry name" value="PanC"/>
    <property type="match status" value="1"/>
</dbReference>
<dbReference type="AlphaFoldDB" id="A0A327VYF7"/>
<dbReference type="GO" id="GO:0005737">
    <property type="term" value="C:cytoplasm"/>
    <property type="evidence" value="ECO:0007669"/>
    <property type="project" value="UniProtKB-SubCell"/>
</dbReference>
<dbReference type="GO" id="GO:0004592">
    <property type="term" value="F:pantoate-beta-alanine ligase activity"/>
    <property type="evidence" value="ECO:0007669"/>
    <property type="project" value="UniProtKB-UniRule"/>
</dbReference>
<dbReference type="Pfam" id="PF02569">
    <property type="entry name" value="Pantoate_ligase"/>
    <property type="match status" value="1"/>
</dbReference>
<sequence>MYQFKRSIDLKKHLDLVRKSGKTIGFVPTMGALHSGHLSLIQAAKKNTDVVVCSIFVNPTQFNDPKDFEKYPITIEADIKKLNDVSTDIVFLPSVDEMYPEGLSDAIHYDFGDLESILEGKFRPGHFQGVGRIVHKLLDIVQPNKLFMGQKDLQQCLIVSKLLKIIGSSTELVVCPTEREPDGLAMSSRNVRLSPAARKTAVAIYQALTNLKNNFGKDLLFMESAHEAMDSLKAKGFEPEYVDILALKDDMLHPLDHPADDHTIVVAAIAAWLDGVRLIDNMVLKGKL</sequence>
<comment type="caution">
    <text evidence="8">Lacks conserved residue(s) required for the propagation of feature annotation.</text>
</comment>
<evidence type="ECO:0000256" key="4">
    <source>
        <dbReference type="ARBA" id="ARBA00022655"/>
    </source>
</evidence>
<dbReference type="InterPro" id="IPR003721">
    <property type="entry name" value="Pantoate_ligase"/>
</dbReference>
<reference evidence="9 10" key="1">
    <citation type="submission" date="2018-06" db="EMBL/GenBank/DDBJ databases">
        <title>Genomic Encyclopedia of Archaeal and Bacterial Type Strains, Phase II (KMG-II): from individual species to whole genera.</title>
        <authorList>
            <person name="Goeker M."/>
        </authorList>
    </citation>
    <scope>NUCLEOTIDE SEQUENCE [LARGE SCALE GENOMIC DNA]</scope>
    <source>
        <strain evidence="9 10">DSM 29821</strain>
    </source>
</reference>
<dbReference type="UniPathway" id="UPA00028">
    <property type="reaction ID" value="UER00005"/>
</dbReference>
<dbReference type="SUPFAM" id="SSF52374">
    <property type="entry name" value="Nucleotidylyl transferase"/>
    <property type="match status" value="1"/>
</dbReference>
<comment type="pathway">
    <text evidence="1 8">Cofactor biosynthesis; (R)-pantothenate biosynthesis; (R)-pantothenate from (R)-pantoate and beta-alanine: step 1/1.</text>
</comment>
<comment type="subcellular location">
    <subcellularLocation>
        <location evidence="8">Cytoplasm</location>
    </subcellularLocation>
</comment>
<evidence type="ECO:0000256" key="5">
    <source>
        <dbReference type="ARBA" id="ARBA00022741"/>
    </source>
</evidence>
<dbReference type="RefSeq" id="WP_111592990.1">
    <property type="nucleotide sequence ID" value="NZ_QLMA01000005.1"/>
</dbReference>
<dbReference type="PANTHER" id="PTHR21299:SF1">
    <property type="entry name" value="PANTOATE--BETA-ALANINE LIGASE"/>
    <property type="match status" value="1"/>
</dbReference>
<gene>
    <name evidence="8" type="primary">panC</name>
    <name evidence="9" type="ORF">CLV59_10561</name>
</gene>
<dbReference type="InterPro" id="IPR042176">
    <property type="entry name" value="Pantoate_ligase_C"/>
</dbReference>
<dbReference type="Gene3D" id="3.40.50.620">
    <property type="entry name" value="HUPs"/>
    <property type="match status" value="1"/>
</dbReference>